<protein>
    <submittedName>
        <fullName evidence="1">Uncharacterized protein</fullName>
    </submittedName>
</protein>
<evidence type="ECO:0000313" key="1">
    <source>
        <dbReference type="EMBL" id="KLJ05422.1"/>
    </source>
</evidence>
<dbReference type="EMBL" id="LDEV01003640">
    <property type="protein sequence ID" value="KLJ05422.1"/>
    <property type="molecule type" value="Genomic_DNA"/>
</dbReference>
<comment type="caution">
    <text evidence="1">The sequence shown here is derived from an EMBL/GenBank/DDBJ whole genome shotgun (WGS) entry which is preliminary data.</text>
</comment>
<proteinExistence type="predicted"/>
<accession>A0A0H1B351</accession>
<dbReference type="AlphaFoldDB" id="A0A0H1B351"/>
<sequence>MVHVAADIPNHKIRPASLLSQHEPSRRLLTPLVAGEILPGIEILDEKSLPSVAPFPRKILEPPPPPFSWRAGPQSDKAPLCLRRSLLWLL</sequence>
<organism evidence="1 2">
    <name type="scientific">Blastomyces silverae</name>
    <dbReference type="NCBI Taxonomy" id="2060906"/>
    <lineage>
        <taxon>Eukaryota</taxon>
        <taxon>Fungi</taxon>
        <taxon>Dikarya</taxon>
        <taxon>Ascomycota</taxon>
        <taxon>Pezizomycotina</taxon>
        <taxon>Eurotiomycetes</taxon>
        <taxon>Eurotiomycetidae</taxon>
        <taxon>Onygenales</taxon>
        <taxon>Ajellomycetaceae</taxon>
        <taxon>Blastomyces</taxon>
    </lineage>
</organism>
<evidence type="ECO:0000313" key="2">
    <source>
        <dbReference type="Proteomes" id="UP000053573"/>
    </source>
</evidence>
<keyword evidence="2" id="KW-1185">Reference proteome</keyword>
<reference evidence="2" key="1">
    <citation type="journal article" date="2015" name="PLoS Genet.">
        <title>The dynamic genome and transcriptome of the human fungal pathogen Blastomyces and close relative Emmonsia.</title>
        <authorList>
            <person name="Munoz J.F."/>
            <person name="Gauthier G.M."/>
            <person name="Desjardins C.A."/>
            <person name="Gallo J.E."/>
            <person name="Holder J."/>
            <person name="Sullivan T.D."/>
            <person name="Marty A.J."/>
            <person name="Carmen J.C."/>
            <person name="Chen Z."/>
            <person name="Ding L."/>
            <person name="Gujja S."/>
            <person name="Magrini V."/>
            <person name="Misas E."/>
            <person name="Mitreva M."/>
            <person name="Priest M."/>
            <person name="Saif S."/>
            <person name="Whiston E.A."/>
            <person name="Young S."/>
            <person name="Zeng Q."/>
            <person name="Goldman W.E."/>
            <person name="Mardis E.R."/>
            <person name="Taylor J.W."/>
            <person name="McEwen J.G."/>
            <person name="Clay O.K."/>
            <person name="Klein B.S."/>
            <person name="Cuomo C.A."/>
        </authorList>
    </citation>
    <scope>NUCLEOTIDE SEQUENCE [LARGE SCALE GENOMIC DNA]</scope>
    <source>
        <strain evidence="2">UAMH 139</strain>
    </source>
</reference>
<dbReference type="Proteomes" id="UP000053573">
    <property type="component" value="Unassembled WGS sequence"/>
</dbReference>
<gene>
    <name evidence="1" type="ORF">EMPG_11096</name>
</gene>
<name>A0A0H1B351_9EURO</name>